<reference evidence="1 2" key="1">
    <citation type="submission" date="2019-05" db="EMBL/GenBank/DDBJ databases">
        <authorList>
            <consortium name="Pathogen Informatics"/>
        </authorList>
    </citation>
    <scope>NUCLEOTIDE SEQUENCE [LARGE SCALE GENOMIC DNA]</scope>
    <source>
        <strain evidence="1 2">NCTC13032</strain>
    </source>
</reference>
<dbReference type="Proteomes" id="UP000310719">
    <property type="component" value="Chromosome"/>
</dbReference>
<gene>
    <name evidence="1" type="ORF">NCTC13032_05483</name>
</gene>
<dbReference type="AlphaFoldDB" id="A0A4U9IDC9"/>
<accession>A0A4U9IDC9</accession>
<organism evidence="1 2">
    <name type="scientific">Leclercia adecarboxylata</name>
    <dbReference type="NCBI Taxonomy" id="83655"/>
    <lineage>
        <taxon>Bacteria</taxon>
        <taxon>Pseudomonadati</taxon>
        <taxon>Pseudomonadota</taxon>
        <taxon>Gammaproteobacteria</taxon>
        <taxon>Enterobacterales</taxon>
        <taxon>Enterobacteriaceae</taxon>
        <taxon>Leclercia</taxon>
    </lineage>
</organism>
<evidence type="ECO:0000313" key="2">
    <source>
        <dbReference type="Proteomes" id="UP000310719"/>
    </source>
</evidence>
<proteinExistence type="predicted"/>
<sequence length="151" mass="16526">MGGGIVTSNRAIPAFANHLVIVDQHGAHRDFTLFPGTFGKLERMAHPVFMIEFKVGQRSILQSEKRAHYTHPLCIITHSFQLLKFAKGRDAPAVLAEIKEGVVLLTVAVAAVEPQRGANFLLQLHHLFVAEAAHGQHPATVRAPPSEWQSG</sequence>
<name>A0A4U9IDC9_9ENTR</name>
<dbReference type="EMBL" id="LR590464">
    <property type="protein sequence ID" value="VTP74635.1"/>
    <property type="molecule type" value="Genomic_DNA"/>
</dbReference>
<protein>
    <submittedName>
        <fullName evidence="1">Uncharacterized protein</fullName>
    </submittedName>
</protein>
<evidence type="ECO:0000313" key="1">
    <source>
        <dbReference type="EMBL" id="VTP74635.1"/>
    </source>
</evidence>